<dbReference type="AlphaFoldDB" id="A0AAE8SUC1"/>
<accession>A0AAE8SUC1</accession>
<dbReference type="InterPro" id="IPR056637">
    <property type="entry name" value="DUF7735"/>
</dbReference>
<evidence type="ECO:0000313" key="4">
    <source>
        <dbReference type="EMBL" id="SPO01557.1"/>
    </source>
</evidence>
<name>A0AAE8SUC1_9PEZI</name>
<sequence length="223" mass="23070">MKTTIVSLVYAVIAVSGSTLTLSDPVVFPTESPTGSPDPSKCATHNYGSLMNAPMPTGNLESALYGYAGQLFEACADSGTPLTKCIWPYPEMCGITTASPEVQSQFISYASVGSSWWAAHTSVIYSVAKECPHTWYDLFAFDGHRNAGILDTPLRIAKCLEEFPITTGDHAITDPTATSGPDAADGPEETGAAADDNAAGGAVAVRMSAVAAIGLGAAIMNAI</sequence>
<comment type="caution">
    <text evidence="4">The sequence shown here is derived from an EMBL/GenBank/DDBJ whole genome shotgun (WGS) entry which is preliminary data.</text>
</comment>
<evidence type="ECO:0000313" key="5">
    <source>
        <dbReference type="Proteomes" id="UP001187682"/>
    </source>
</evidence>
<organism evidence="4 5">
    <name type="scientific">Cephalotrichum gorgonifer</name>
    <dbReference type="NCBI Taxonomy" id="2041049"/>
    <lineage>
        <taxon>Eukaryota</taxon>
        <taxon>Fungi</taxon>
        <taxon>Dikarya</taxon>
        <taxon>Ascomycota</taxon>
        <taxon>Pezizomycotina</taxon>
        <taxon>Sordariomycetes</taxon>
        <taxon>Hypocreomycetidae</taxon>
        <taxon>Microascales</taxon>
        <taxon>Microascaceae</taxon>
        <taxon>Cephalotrichum</taxon>
    </lineage>
</organism>
<evidence type="ECO:0000259" key="3">
    <source>
        <dbReference type="Pfam" id="PF24870"/>
    </source>
</evidence>
<proteinExistence type="predicted"/>
<feature type="domain" description="DUF7735" evidence="3">
    <location>
        <begin position="27"/>
        <end position="164"/>
    </location>
</feature>
<dbReference type="Pfam" id="PF24870">
    <property type="entry name" value="DUF7735"/>
    <property type="match status" value="1"/>
</dbReference>
<dbReference type="Proteomes" id="UP001187682">
    <property type="component" value="Unassembled WGS sequence"/>
</dbReference>
<feature type="chain" id="PRO_5042084477" description="DUF7735 domain-containing protein" evidence="2">
    <location>
        <begin position="24"/>
        <end position="223"/>
    </location>
</feature>
<feature type="signal peptide" evidence="2">
    <location>
        <begin position="1"/>
        <end position="23"/>
    </location>
</feature>
<gene>
    <name evidence="4" type="ORF">DNG_04230</name>
</gene>
<dbReference type="EMBL" id="ONZQ02000005">
    <property type="protein sequence ID" value="SPO01557.1"/>
    <property type="molecule type" value="Genomic_DNA"/>
</dbReference>
<keyword evidence="5" id="KW-1185">Reference proteome</keyword>
<evidence type="ECO:0000256" key="1">
    <source>
        <dbReference type="SAM" id="MobiDB-lite"/>
    </source>
</evidence>
<reference evidence="4" key="1">
    <citation type="submission" date="2018-03" db="EMBL/GenBank/DDBJ databases">
        <authorList>
            <person name="Guldener U."/>
        </authorList>
    </citation>
    <scope>NUCLEOTIDE SEQUENCE</scope>
</reference>
<evidence type="ECO:0000256" key="2">
    <source>
        <dbReference type="SAM" id="SignalP"/>
    </source>
</evidence>
<feature type="region of interest" description="Disordered" evidence="1">
    <location>
        <begin position="170"/>
        <end position="195"/>
    </location>
</feature>
<keyword evidence="2" id="KW-0732">Signal</keyword>
<protein>
    <recommendedName>
        <fullName evidence="3">DUF7735 domain-containing protein</fullName>
    </recommendedName>
</protein>